<dbReference type="SUPFAM" id="SSF52540">
    <property type="entry name" value="P-loop containing nucleoside triphosphate hydrolases"/>
    <property type="match status" value="1"/>
</dbReference>
<gene>
    <name evidence="8" type="primary">topA_1</name>
    <name evidence="8" type="ORF">MOST_02960</name>
</gene>
<comment type="similarity">
    <text evidence="1">Belongs to the DNA2/NAM7 helicase family.</text>
</comment>
<dbReference type="Pfam" id="PF01396">
    <property type="entry name" value="Zn_ribbon_Top1"/>
    <property type="match status" value="2"/>
</dbReference>
<evidence type="ECO:0000256" key="2">
    <source>
        <dbReference type="ARBA" id="ARBA00022741"/>
    </source>
</evidence>
<dbReference type="InterPro" id="IPR041677">
    <property type="entry name" value="DNA2/NAM7_AAA_11"/>
</dbReference>
<dbReference type="PANTHER" id="PTHR43788:SF8">
    <property type="entry name" value="DNA-BINDING PROTEIN SMUBP-2"/>
    <property type="match status" value="1"/>
</dbReference>
<dbReference type="InterPro" id="IPR025202">
    <property type="entry name" value="PLD-like_dom"/>
</dbReference>
<dbReference type="InterPro" id="IPR050534">
    <property type="entry name" value="Coronavir_polyprotein_1ab"/>
</dbReference>
<evidence type="ECO:0000256" key="3">
    <source>
        <dbReference type="ARBA" id="ARBA00022801"/>
    </source>
</evidence>
<feature type="domain" description="PLD phosphodiesterase" evidence="7">
    <location>
        <begin position="875"/>
        <end position="902"/>
    </location>
</feature>
<dbReference type="Pfam" id="PF13087">
    <property type="entry name" value="AAA_12"/>
    <property type="match status" value="1"/>
</dbReference>
<dbReference type="SMART" id="SM00382">
    <property type="entry name" value="AAA"/>
    <property type="match status" value="1"/>
</dbReference>
<organism evidence="8 9">
    <name type="scientific">Neomoorella stamsii</name>
    <dbReference type="NCBI Taxonomy" id="1266720"/>
    <lineage>
        <taxon>Bacteria</taxon>
        <taxon>Bacillati</taxon>
        <taxon>Bacillota</taxon>
        <taxon>Clostridia</taxon>
        <taxon>Neomoorellales</taxon>
        <taxon>Neomoorellaceae</taxon>
        <taxon>Neomoorella</taxon>
    </lineage>
</organism>
<dbReference type="CDD" id="cd17934">
    <property type="entry name" value="DEXXQc_Upf1-like"/>
    <property type="match status" value="1"/>
</dbReference>
<dbReference type="Gene3D" id="3.30.65.10">
    <property type="entry name" value="Bacterial Topoisomerase I, domain 1"/>
    <property type="match status" value="2"/>
</dbReference>
<name>A0A9X7J6C7_9FIRM</name>
<dbReference type="CDD" id="cd18808">
    <property type="entry name" value="SF1_C_Upf1"/>
    <property type="match status" value="1"/>
</dbReference>
<feature type="coiled-coil region" evidence="6">
    <location>
        <begin position="292"/>
        <end position="444"/>
    </location>
</feature>
<keyword evidence="2" id="KW-0547">Nucleotide-binding</keyword>
<dbReference type="Pfam" id="PF13086">
    <property type="entry name" value="AAA_11"/>
    <property type="match status" value="2"/>
</dbReference>
<dbReference type="SUPFAM" id="SSF57783">
    <property type="entry name" value="Zinc beta-ribbon"/>
    <property type="match status" value="1"/>
</dbReference>
<evidence type="ECO:0000256" key="6">
    <source>
        <dbReference type="SAM" id="Coils"/>
    </source>
</evidence>
<dbReference type="InterPro" id="IPR047187">
    <property type="entry name" value="SF1_C_Upf1"/>
</dbReference>
<dbReference type="InterPro" id="IPR003593">
    <property type="entry name" value="AAA+_ATPase"/>
</dbReference>
<proteinExistence type="inferred from homology"/>
<dbReference type="SUPFAM" id="SSF56024">
    <property type="entry name" value="Phospholipase D/nuclease"/>
    <property type="match status" value="1"/>
</dbReference>
<evidence type="ECO:0000259" key="7">
    <source>
        <dbReference type="PROSITE" id="PS50035"/>
    </source>
</evidence>
<dbReference type="GO" id="GO:0006265">
    <property type="term" value="P:DNA topological change"/>
    <property type="evidence" value="ECO:0007669"/>
    <property type="project" value="InterPro"/>
</dbReference>
<dbReference type="CDD" id="cd09126">
    <property type="entry name" value="PLDc_C_DEXD_like"/>
    <property type="match status" value="1"/>
</dbReference>
<keyword evidence="9" id="KW-1185">Reference proteome</keyword>
<dbReference type="InterPro" id="IPR027417">
    <property type="entry name" value="P-loop_NTPase"/>
</dbReference>
<evidence type="ECO:0000313" key="9">
    <source>
        <dbReference type="Proteomes" id="UP000239430"/>
    </source>
</evidence>
<reference evidence="8 9" key="1">
    <citation type="submission" date="2018-03" db="EMBL/GenBank/DDBJ databases">
        <title>Genome sequence of Moorella stamsii DSM 26217.</title>
        <authorList>
            <person name="Poehlein A."/>
            <person name="Daniel R."/>
        </authorList>
    </citation>
    <scope>NUCLEOTIDE SEQUENCE [LARGE SCALE GENOMIC DNA]</scope>
    <source>
        <strain evidence="9">DSM 26217</strain>
    </source>
</reference>
<dbReference type="EMBL" id="PVXL01000012">
    <property type="protein sequence ID" value="PRR77204.1"/>
    <property type="molecule type" value="Genomic_DNA"/>
</dbReference>
<dbReference type="RefSeq" id="WP_054936601.1">
    <property type="nucleotide sequence ID" value="NZ_PVXL01000012.1"/>
</dbReference>
<dbReference type="GO" id="GO:0005694">
    <property type="term" value="C:chromosome"/>
    <property type="evidence" value="ECO:0007669"/>
    <property type="project" value="InterPro"/>
</dbReference>
<protein>
    <submittedName>
        <fullName evidence="8">DNA topoisomerase 1</fullName>
        <ecNumber evidence="8">5.99.1.2</ecNumber>
    </submittedName>
</protein>
<dbReference type="GO" id="GO:0003916">
    <property type="term" value="F:DNA topoisomerase activity"/>
    <property type="evidence" value="ECO:0007669"/>
    <property type="project" value="InterPro"/>
</dbReference>
<keyword evidence="6" id="KW-0175">Coiled coil</keyword>
<sequence length="1041" mass="115550">MATFDSITTELIAALEEEINAIKESGGAEQIGVHDGRYGGTAAGRFLYIFLLDTELNITSDTPAQLRIDKDSHETIIVSVQGFEITLGIQDDLGPFIPKAVLSLSAYYLLEQLQRRLDEIRTGVLPAERDICMRLFAFQANVPFPNVKPAASLGDLNREQMEAVNRSLGQRVTFIWGPPGTGKTRTIGALVRELVRRGDRVLVTSHTNVAVDTALIPVIKALDDNEIQGGAVVRVGALAREDPELQQVTMEAVLERKSKDLRQQQQALGVERKRVQGVRDQLAATIRVIETVEKSEQLVATAKIALAGAEQKVQEEGNAISQARKTLGDLHSKLQQAEAAGFIRRVFFGFNPEVIRRQIVNQETVITKLEAAYQVAQQERRAASVALSDAERRQAKDRQALESLGPLPPLPELRQQLSEAEKNLKQLDEQLAAMEARLREMAATVIRDARIVGATLSRLVLLEELYRGTFDTVIIDEASMVPLPNLWFASSRAQKRVVVTGDFRQLPPIATARDAEKYPLAARWLQTDIFVKAGIVEGRARLDDPRLCALKVQYRMHEAIGEVANMLVYEHDGNPLEHRADPKKYEHATAALPESGEPLVLCTTSGANPWCGRLDPGFSRYNIYSAIVCIRLAARALASGAQNVGLVAPYRAQTRLLQHLVEQYRLPGERVETATVHRFQGNEKDVIIFDLVDSPPFQIGKLLSGGWGSEAMRLFNVACTRAKGKLVIVAHHDYLSQKAPVGDSLATLLQHLEQHGKIMDARMVVQDYADPTVKTALGAVMPARRQLGNPEGAAHFNEGNFYPAFLEDLRDASREGVIFSPFIAERRLADVITPLRHLVDRGVPVLVVTRERHESNQVTEELIRQLSIIGIKVLRRKGLHEKLAFVDRKIAWFGSLNILSHSRSSELMIRFSQPELVVRLMELSGTVYLLKQEERRSVQKHRLTELAAALKKRMAFPSCPLCGGPTELRTSKYGPFFGCASYQHGGCKGLINIPHRVLELAVQDLELTCPHCGGKVVLKSGRNGAFLSCSRYPNCRWTDSF</sequence>
<keyword evidence="4" id="KW-0347">Helicase</keyword>
<dbReference type="InterPro" id="IPR013498">
    <property type="entry name" value="Topo_IA_Znf"/>
</dbReference>
<comment type="caution">
    <text evidence="8">The sequence shown here is derived from an EMBL/GenBank/DDBJ whole genome shotgun (WGS) entry which is preliminary data.</text>
</comment>
<keyword evidence="3" id="KW-0378">Hydrolase</keyword>
<dbReference type="InterPro" id="IPR001736">
    <property type="entry name" value="PLipase_D/transphosphatidylase"/>
</dbReference>
<keyword evidence="5" id="KW-0067">ATP-binding</keyword>
<dbReference type="InterPro" id="IPR041679">
    <property type="entry name" value="DNA2/NAM7-like_C"/>
</dbReference>
<dbReference type="GO" id="GO:0016787">
    <property type="term" value="F:hydrolase activity"/>
    <property type="evidence" value="ECO:0007669"/>
    <property type="project" value="UniProtKB-KW"/>
</dbReference>
<keyword evidence="8" id="KW-0413">Isomerase</keyword>
<dbReference type="AlphaFoldDB" id="A0A9X7J6C7"/>
<dbReference type="PROSITE" id="PS50035">
    <property type="entry name" value="PLD"/>
    <property type="match status" value="1"/>
</dbReference>
<evidence type="ECO:0000256" key="4">
    <source>
        <dbReference type="ARBA" id="ARBA00022806"/>
    </source>
</evidence>
<dbReference type="GO" id="GO:0003677">
    <property type="term" value="F:DNA binding"/>
    <property type="evidence" value="ECO:0007669"/>
    <property type="project" value="InterPro"/>
</dbReference>
<dbReference type="PANTHER" id="PTHR43788">
    <property type="entry name" value="DNA2/NAM7 HELICASE FAMILY MEMBER"/>
    <property type="match status" value="1"/>
</dbReference>
<dbReference type="Proteomes" id="UP000239430">
    <property type="component" value="Unassembled WGS sequence"/>
</dbReference>
<dbReference type="EC" id="5.99.1.2" evidence="8"/>
<dbReference type="Gene3D" id="3.30.870.10">
    <property type="entry name" value="Endonuclease Chain A"/>
    <property type="match status" value="1"/>
</dbReference>
<dbReference type="GO" id="GO:0005524">
    <property type="term" value="F:ATP binding"/>
    <property type="evidence" value="ECO:0007669"/>
    <property type="project" value="UniProtKB-KW"/>
</dbReference>
<dbReference type="Gene3D" id="3.40.50.300">
    <property type="entry name" value="P-loop containing nucleotide triphosphate hydrolases"/>
    <property type="match status" value="2"/>
</dbReference>
<evidence type="ECO:0000313" key="8">
    <source>
        <dbReference type="EMBL" id="PRR77204.1"/>
    </source>
</evidence>
<dbReference type="GO" id="GO:0043139">
    <property type="term" value="F:5'-3' DNA helicase activity"/>
    <property type="evidence" value="ECO:0007669"/>
    <property type="project" value="TreeGrafter"/>
</dbReference>
<evidence type="ECO:0000256" key="5">
    <source>
        <dbReference type="ARBA" id="ARBA00022840"/>
    </source>
</evidence>
<dbReference type="GO" id="GO:0006793">
    <property type="term" value="P:phosphorus metabolic process"/>
    <property type="evidence" value="ECO:0007669"/>
    <property type="project" value="UniProtKB-ARBA"/>
</dbReference>
<accession>A0A9X7J6C7</accession>
<evidence type="ECO:0000256" key="1">
    <source>
        <dbReference type="ARBA" id="ARBA00007913"/>
    </source>
</evidence>
<dbReference type="Pfam" id="PF13091">
    <property type="entry name" value="PLDc_2"/>
    <property type="match status" value="1"/>
</dbReference>